<dbReference type="STRING" id="3827.A0A1S2YXG8"/>
<dbReference type="KEGG" id="cam:101499542"/>
<dbReference type="GO" id="GO:0008353">
    <property type="term" value="F:RNA polymerase II CTD heptapeptide repeat kinase activity"/>
    <property type="evidence" value="ECO:0007669"/>
    <property type="project" value="TreeGrafter"/>
</dbReference>
<dbReference type="SUPFAM" id="SSF56112">
    <property type="entry name" value="Protein kinase-like (PK-like)"/>
    <property type="match status" value="1"/>
</dbReference>
<evidence type="ECO:0000313" key="11">
    <source>
        <dbReference type="RefSeq" id="XP_004511499.1"/>
    </source>
</evidence>
<sequence length="632" mass="70967">MGCICSKDSNKDKVEEYEKEIELNKSSVQLVAPTHLNGGVNGISMNDYNSVPRLEKATSQVFQRGEEKNIQLDVTKSQHQRCMTMSSGIGERKPLMSRILSVQNFAAEHHIDAGWPFWLSSVAGEAIKGWVPRRADSFEKLHQIGQGAYSSVHKALDLETGKYVALKKVRFSSGDAESVRFMAREIYIMRQLDHPNILKLEGLVTSRTSSSLYLIFEYMEHDLAGLAARPGVKFTEPQIKCYMKQLLCGLEHCHSKGVLHRDIKGSNLLIDNNGNLKIGDFGLATVYEPNSKLPLTSRVVTLWYRAPELLLGATDYGVAIDLWSVGCIIAELLVGKPIMPGRTEVEQMHKIFKLCGSPSEDYWQRTKLPYATSYKPQNSYKRQVTDTFKNFPSSALTLVDKLLSMEPAERGSATSALKSEFFTTDPLPCDPSSMPKFPPSKEFDVKRRDKESIRKNTEAIQGRGPVTVLRGAGNTKALETPEYNAPGDMSLRGKSNIRTSRFKYEFQEDDETNHKCEPSRISMHNGYTHSTTGPSSLSKRPESSWKNIPELRTQRSNLNQATIDSANIFIKKEQEQEQGMSGQETGMGYKPKKNRIHCSGPLMPPGGNIDDMLKEHERLMQDVFRSVKKANQ</sequence>
<evidence type="ECO:0000256" key="3">
    <source>
        <dbReference type="ARBA" id="ARBA00022679"/>
    </source>
</evidence>
<dbReference type="CDD" id="cd07840">
    <property type="entry name" value="STKc_CDK9_like"/>
    <property type="match status" value="1"/>
</dbReference>
<dbReference type="RefSeq" id="XP_004511499.1">
    <property type="nucleotide sequence ID" value="XM_004511442.3"/>
</dbReference>
<feature type="compositionally biased region" description="Low complexity" evidence="8">
    <location>
        <begin position="577"/>
        <end position="588"/>
    </location>
</feature>
<dbReference type="GO" id="GO:0032968">
    <property type="term" value="P:positive regulation of transcription elongation by RNA polymerase II"/>
    <property type="evidence" value="ECO:0007669"/>
    <property type="project" value="TreeGrafter"/>
</dbReference>
<dbReference type="GO" id="GO:0000307">
    <property type="term" value="C:cyclin-dependent protein kinase holoenzyme complex"/>
    <property type="evidence" value="ECO:0007669"/>
    <property type="project" value="TreeGrafter"/>
</dbReference>
<dbReference type="GeneID" id="101499542"/>
<dbReference type="InterPro" id="IPR050108">
    <property type="entry name" value="CDK"/>
</dbReference>
<dbReference type="InterPro" id="IPR017441">
    <property type="entry name" value="Protein_kinase_ATP_BS"/>
</dbReference>
<evidence type="ECO:0000256" key="5">
    <source>
        <dbReference type="ARBA" id="ARBA00022777"/>
    </source>
</evidence>
<keyword evidence="3" id="KW-0808">Transferase</keyword>
<gene>
    <name evidence="11" type="primary">LOC101499542</name>
</gene>
<dbReference type="Pfam" id="PF00069">
    <property type="entry name" value="Pkinase"/>
    <property type="match status" value="1"/>
</dbReference>
<feature type="compositionally biased region" description="Basic and acidic residues" evidence="8">
    <location>
        <begin position="439"/>
        <end position="450"/>
    </location>
</feature>
<dbReference type="PANTHER" id="PTHR24056:SF384">
    <property type="entry name" value="PROTEIN KINASE SUPERFAMILY PROTEIN"/>
    <property type="match status" value="1"/>
</dbReference>
<protein>
    <submittedName>
        <fullName evidence="11">Probable serine/threonine-protein kinase At1g09600</fullName>
    </submittedName>
</protein>
<keyword evidence="5 11" id="KW-0418">Kinase</keyword>
<keyword evidence="2" id="KW-0723">Serine/threonine-protein kinase</keyword>
<evidence type="ECO:0000256" key="8">
    <source>
        <dbReference type="SAM" id="MobiDB-lite"/>
    </source>
</evidence>
<keyword evidence="4 7" id="KW-0547">Nucleotide-binding</keyword>
<dbReference type="Gene3D" id="1.10.510.10">
    <property type="entry name" value="Transferase(Phosphotransferase) domain 1"/>
    <property type="match status" value="1"/>
</dbReference>
<dbReference type="AlphaFoldDB" id="A0A1S2YXG8"/>
<evidence type="ECO:0000256" key="2">
    <source>
        <dbReference type="ARBA" id="ARBA00022527"/>
    </source>
</evidence>
<dbReference type="InterPro" id="IPR011009">
    <property type="entry name" value="Kinase-like_dom_sf"/>
</dbReference>
<dbReference type="PANTHER" id="PTHR24056">
    <property type="entry name" value="CELL DIVISION PROTEIN KINASE"/>
    <property type="match status" value="1"/>
</dbReference>
<dbReference type="PROSITE" id="PS50011">
    <property type="entry name" value="PROTEIN_KINASE_DOM"/>
    <property type="match status" value="1"/>
</dbReference>
<dbReference type="PaxDb" id="3827-XP_004511499.1"/>
<dbReference type="InterPro" id="IPR000719">
    <property type="entry name" value="Prot_kinase_dom"/>
</dbReference>
<feature type="domain" description="Protein kinase" evidence="9">
    <location>
        <begin position="138"/>
        <end position="422"/>
    </location>
</feature>
<proteinExistence type="inferred from homology"/>
<dbReference type="FunFam" id="1.10.510.10:FF:000043">
    <property type="entry name" value="probable serine/threonine-protein kinase At1g54610"/>
    <property type="match status" value="1"/>
</dbReference>
<organism evidence="10 11">
    <name type="scientific">Cicer arietinum</name>
    <name type="common">Chickpea</name>
    <name type="synonym">Garbanzo</name>
    <dbReference type="NCBI Taxonomy" id="3827"/>
    <lineage>
        <taxon>Eukaryota</taxon>
        <taxon>Viridiplantae</taxon>
        <taxon>Streptophyta</taxon>
        <taxon>Embryophyta</taxon>
        <taxon>Tracheophyta</taxon>
        <taxon>Spermatophyta</taxon>
        <taxon>Magnoliopsida</taxon>
        <taxon>eudicotyledons</taxon>
        <taxon>Gunneridae</taxon>
        <taxon>Pentapetalae</taxon>
        <taxon>rosids</taxon>
        <taxon>fabids</taxon>
        <taxon>Fabales</taxon>
        <taxon>Fabaceae</taxon>
        <taxon>Papilionoideae</taxon>
        <taxon>50 kb inversion clade</taxon>
        <taxon>NPAAA clade</taxon>
        <taxon>Hologalegina</taxon>
        <taxon>IRL clade</taxon>
        <taxon>Cicereae</taxon>
        <taxon>Cicer</taxon>
    </lineage>
</organism>
<accession>A0A1S2YXG8</accession>
<comment type="similarity">
    <text evidence="1">Belongs to the protein kinase superfamily. CMGC Ser/Thr protein kinase family. CDC2/CDKX subfamily.</text>
</comment>
<evidence type="ECO:0000256" key="7">
    <source>
        <dbReference type="PROSITE-ProRule" id="PRU10141"/>
    </source>
</evidence>
<feature type="region of interest" description="Disordered" evidence="8">
    <location>
        <begin position="507"/>
        <end position="544"/>
    </location>
</feature>
<dbReference type="Gene3D" id="3.30.200.20">
    <property type="entry name" value="Phosphorylase Kinase, domain 1"/>
    <property type="match status" value="1"/>
</dbReference>
<feature type="compositionally biased region" description="Polar residues" evidence="8">
    <location>
        <begin position="525"/>
        <end position="538"/>
    </location>
</feature>
<feature type="region of interest" description="Disordered" evidence="8">
    <location>
        <begin position="428"/>
        <end position="450"/>
    </location>
</feature>
<dbReference type="PROSITE" id="PS00107">
    <property type="entry name" value="PROTEIN_KINASE_ATP"/>
    <property type="match status" value="1"/>
</dbReference>
<dbReference type="Proteomes" id="UP000087171">
    <property type="component" value="Chromosome Ca8"/>
</dbReference>
<dbReference type="SMART" id="SM00220">
    <property type="entry name" value="S_TKc"/>
    <property type="match status" value="1"/>
</dbReference>
<dbReference type="InterPro" id="IPR008271">
    <property type="entry name" value="Ser/Thr_kinase_AS"/>
</dbReference>
<dbReference type="PROSITE" id="PS00108">
    <property type="entry name" value="PROTEIN_KINASE_ST"/>
    <property type="match status" value="1"/>
</dbReference>
<reference evidence="11" key="2">
    <citation type="submission" date="2025-08" db="UniProtKB">
        <authorList>
            <consortium name="RefSeq"/>
        </authorList>
    </citation>
    <scope>IDENTIFICATION</scope>
    <source>
        <tissue evidence="11">Etiolated seedlings</tissue>
    </source>
</reference>
<keyword evidence="6 7" id="KW-0067">ATP-binding</keyword>
<feature type="region of interest" description="Disordered" evidence="8">
    <location>
        <begin position="575"/>
        <end position="611"/>
    </location>
</feature>
<keyword evidence="10" id="KW-1185">Reference proteome</keyword>
<dbReference type="GO" id="GO:0005634">
    <property type="term" value="C:nucleus"/>
    <property type="evidence" value="ECO:0007669"/>
    <property type="project" value="TreeGrafter"/>
</dbReference>
<evidence type="ECO:0000256" key="6">
    <source>
        <dbReference type="ARBA" id="ARBA00022840"/>
    </source>
</evidence>
<name>A0A1S2YXG8_CICAR</name>
<evidence type="ECO:0000313" key="10">
    <source>
        <dbReference type="Proteomes" id="UP000087171"/>
    </source>
</evidence>
<dbReference type="GO" id="GO:0005524">
    <property type="term" value="F:ATP binding"/>
    <property type="evidence" value="ECO:0007669"/>
    <property type="project" value="UniProtKB-UniRule"/>
</dbReference>
<evidence type="ECO:0000256" key="4">
    <source>
        <dbReference type="ARBA" id="ARBA00022741"/>
    </source>
</evidence>
<feature type="compositionally biased region" description="Basic and acidic residues" evidence="8">
    <location>
        <begin position="507"/>
        <end position="518"/>
    </location>
</feature>
<dbReference type="OrthoDB" id="28397at2759"/>
<feature type="binding site" evidence="7">
    <location>
        <position position="167"/>
    </location>
    <ligand>
        <name>ATP</name>
        <dbReference type="ChEBI" id="CHEBI:30616"/>
    </ligand>
</feature>
<dbReference type="FunFam" id="3.30.200.20:FF:000021">
    <property type="entry name" value="probable serine/threonine-protein kinase At1g54610"/>
    <property type="match status" value="1"/>
</dbReference>
<evidence type="ECO:0000259" key="9">
    <source>
        <dbReference type="PROSITE" id="PS50011"/>
    </source>
</evidence>
<reference evidence="10" key="1">
    <citation type="journal article" date="2013" name="Nat. Biotechnol.">
        <title>Draft genome sequence of chickpea (Cicer arietinum) provides a resource for trait improvement.</title>
        <authorList>
            <person name="Varshney R.K."/>
            <person name="Song C."/>
            <person name="Saxena R.K."/>
            <person name="Azam S."/>
            <person name="Yu S."/>
            <person name="Sharpe A.G."/>
            <person name="Cannon S."/>
            <person name="Baek J."/>
            <person name="Rosen B.D."/>
            <person name="Tar'an B."/>
            <person name="Millan T."/>
            <person name="Zhang X."/>
            <person name="Ramsay L.D."/>
            <person name="Iwata A."/>
            <person name="Wang Y."/>
            <person name="Nelson W."/>
            <person name="Farmer A.D."/>
            <person name="Gaur P.M."/>
            <person name="Soderlund C."/>
            <person name="Penmetsa R.V."/>
            <person name="Xu C."/>
            <person name="Bharti A.K."/>
            <person name="He W."/>
            <person name="Winter P."/>
            <person name="Zhao S."/>
            <person name="Hane J.K."/>
            <person name="Carrasquilla-Garcia N."/>
            <person name="Condie J.A."/>
            <person name="Upadhyaya H.D."/>
            <person name="Luo M.C."/>
            <person name="Thudi M."/>
            <person name="Gowda C.L."/>
            <person name="Singh N.P."/>
            <person name="Lichtenzveig J."/>
            <person name="Gali K.K."/>
            <person name="Rubio J."/>
            <person name="Nadarajan N."/>
            <person name="Dolezel J."/>
            <person name="Bansal K.C."/>
            <person name="Xu X."/>
            <person name="Edwards D."/>
            <person name="Zhang G."/>
            <person name="Kahl G."/>
            <person name="Gil J."/>
            <person name="Singh K.B."/>
            <person name="Datta S.K."/>
            <person name="Jackson S.A."/>
            <person name="Wang J."/>
            <person name="Cook D.R."/>
        </authorList>
    </citation>
    <scope>NUCLEOTIDE SEQUENCE [LARGE SCALE GENOMIC DNA]</scope>
    <source>
        <strain evidence="10">cv. CDC Frontier</strain>
    </source>
</reference>
<dbReference type="eggNOG" id="KOG0600">
    <property type="taxonomic scope" value="Eukaryota"/>
</dbReference>
<evidence type="ECO:0000256" key="1">
    <source>
        <dbReference type="ARBA" id="ARBA00006485"/>
    </source>
</evidence>